<dbReference type="EMBL" id="AVPU01000003">
    <property type="protein sequence ID" value="KGM55765.1"/>
    <property type="molecule type" value="Genomic_DNA"/>
</dbReference>
<dbReference type="PROSITE" id="PS51257">
    <property type="entry name" value="PROKAR_LIPOPROTEIN"/>
    <property type="match status" value="1"/>
</dbReference>
<evidence type="ECO:0000256" key="3">
    <source>
        <dbReference type="SAM" id="Coils"/>
    </source>
</evidence>
<feature type="coiled-coil region" evidence="3">
    <location>
        <begin position="176"/>
        <end position="210"/>
    </location>
</feature>
<dbReference type="Proteomes" id="UP000029998">
    <property type="component" value="Unassembled WGS sequence"/>
</dbReference>
<gene>
    <name evidence="4" type="ORF">N800_11630</name>
</gene>
<dbReference type="PANTHER" id="PTHR30203">
    <property type="entry name" value="OUTER MEMBRANE CATION EFFLUX PROTEIN"/>
    <property type="match status" value="1"/>
</dbReference>
<feature type="chain" id="PRO_5001433647" evidence="2">
    <location>
        <begin position="20"/>
        <end position="481"/>
    </location>
</feature>
<evidence type="ECO:0000313" key="5">
    <source>
        <dbReference type="Proteomes" id="UP000029998"/>
    </source>
</evidence>
<sequence>MVRRLAFTALATALLSACAVGPDFVKPDMPASATFARAPATEASVAPAAADAPFWDAFGDPTLSALVADALRANHDLRIALANHDQATALLRGARFDRLPTITADGQAADTRSSADQLPGVARDDRDARSYQAGIAASWELDLFGRIRRSVEAGTADAEASAADLRAAQVVVAGDVAAAYVELRGLQERLRVARENRDNQQRTLDLVQARLDAGGASDFDGARARAQLEATSARIPALEAAEAVAMHRIAVLTGRTPDALIATLSQPAPLPVLPARIEPGTPADVLRHRPDVAAAEARLHAATARIGIATADLFPRITLGGLLGTQASAAGALFERDSQTRLVALGIDWSFLDVGRVRARIAGADAAGDAALAHYQQSVLRALQDTEDALVRLDRARREDEHLQRAATDSARAADLARVRFDAGATSLFEMLDVERSRLQAEDAFADGRSRSALNAIALYKALAGGWPQSPPARESIADRR</sequence>
<evidence type="ECO:0000256" key="2">
    <source>
        <dbReference type="RuleBase" id="RU362097"/>
    </source>
</evidence>
<dbReference type="STRING" id="1385517.N800_11630"/>
<dbReference type="SUPFAM" id="SSF56954">
    <property type="entry name" value="Outer membrane efflux proteins (OEP)"/>
    <property type="match status" value="1"/>
</dbReference>
<dbReference type="Gene3D" id="2.20.200.10">
    <property type="entry name" value="Outer membrane efflux proteins (OEP)"/>
    <property type="match status" value="1"/>
</dbReference>
<protein>
    <submittedName>
        <fullName evidence="4">RND transporter</fullName>
    </submittedName>
</protein>
<dbReference type="InterPro" id="IPR003423">
    <property type="entry name" value="OMP_efflux"/>
</dbReference>
<dbReference type="InterPro" id="IPR010131">
    <property type="entry name" value="MdtP/NodT-like"/>
</dbReference>
<comment type="subcellular location">
    <subcellularLocation>
        <location evidence="2">Cell outer membrane</location>
        <topology evidence="2">Lipid-anchor</topology>
    </subcellularLocation>
</comment>
<dbReference type="PANTHER" id="PTHR30203:SF25">
    <property type="entry name" value="OUTER MEMBRANE PROTEIN-RELATED"/>
    <property type="match status" value="1"/>
</dbReference>
<dbReference type="AlphaFoldDB" id="A0A0A0EZN9"/>
<keyword evidence="2" id="KW-0472">Membrane</keyword>
<feature type="signal peptide" evidence="2">
    <location>
        <begin position="1"/>
        <end position="19"/>
    </location>
</feature>
<keyword evidence="2" id="KW-0564">Palmitate</keyword>
<comment type="similarity">
    <text evidence="1 2">Belongs to the outer membrane factor (OMF) (TC 1.B.17) family.</text>
</comment>
<dbReference type="Gene3D" id="1.20.1600.10">
    <property type="entry name" value="Outer membrane efflux proteins (OEP)"/>
    <property type="match status" value="1"/>
</dbReference>
<dbReference type="RefSeq" id="WP_036134390.1">
    <property type="nucleotide sequence ID" value="NZ_AVPU01000003.1"/>
</dbReference>
<keyword evidence="2" id="KW-0732">Signal</keyword>
<keyword evidence="5" id="KW-1185">Reference proteome</keyword>
<name>A0A0A0EZN9_9GAMM</name>
<proteinExistence type="inferred from homology"/>
<keyword evidence="2" id="KW-0812">Transmembrane</keyword>
<keyword evidence="3" id="KW-0175">Coiled coil</keyword>
<keyword evidence="2" id="KW-1134">Transmembrane beta strand</keyword>
<comment type="caution">
    <text evidence="4">The sequence shown here is derived from an EMBL/GenBank/DDBJ whole genome shotgun (WGS) entry which is preliminary data.</text>
</comment>
<evidence type="ECO:0000256" key="1">
    <source>
        <dbReference type="ARBA" id="ARBA00007613"/>
    </source>
</evidence>
<reference evidence="4 5" key="1">
    <citation type="submission" date="2013-08" db="EMBL/GenBank/DDBJ databases">
        <title>Genome sequencing of Lysobacter.</title>
        <authorList>
            <person name="Zhang S."/>
            <person name="Wang G."/>
        </authorList>
    </citation>
    <scope>NUCLEOTIDE SEQUENCE [LARGE SCALE GENOMIC DNA]</scope>
    <source>
        <strain evidence="4 5">GH1-9</strain>
    </source>
</reference>
<dbReference type="GO" id="GO:0009279">
    <property type="term" value="C:cell outer membrane"/>
    <property type="evidence" value="ECO:0007669"/>
    <property type="project" value="UniProtKB-SubCell"/>
</dbReference>
<dbReference type="GO" id="GO:0015562">
    <property type="term" value="F:efflux transmembrane transporter activity"/>
    <property type="evidence" value="ECO:0007669"/>
    <property type="project" value="InterPro"/>
</dbReference>
<dbReference type="NCBIfam" id="TIGR01845">
    <property type="entry name" value="outer_NodT"/>
    <property type="match status" value="1"/>
</dbReference>
<dbReference type="eggNOG" id="COG1538">
    <property type="taxonomic scope" value="Bacteria"/>
</dbReference>
<evidence type="ECO:0000313" key="4">
    <source>
        <dbReference type="EMBL" id="KGM55765.1"/>
    </source>
</evidence>
<dbReference type="Pfam" id="PF02321">
    <property type="entry name" value="OEP"/>
    <property type="match status" value="2"/>
</dbReference>
<dbReference type="OrthoDB" id="9770517at2"/>
<keyword evidence="2" id="KW-0449">Lipoprotein</keyword>
<accession>A0A0A0EZN9</accession>
<organism evidence="4 5">
    <name type="scientific">Lysobacter daejeonensis GH1-9</name>
    <dbReference type="NCBI Taxonomy" id="1385517"/>
    <lineage>
        <taxon>Bacteria</taxon>
        <taxon>Pseudomonadati</taxon>
        <taxon>Pseudomonadota</taxon>
        <taxon>Gammaproteobacteria</taxon>
        <taxon>Lysobacterales</taxon>
        <taxon>Lysobacteraceae</taxon>
        <taxon>Aerolutibacter</taxon>
    </lineage>
</organism>